<reference evidence="1" key="1">
    <citation type="journal article" date="2018" name="Nat. Biotechnol.">
        <title>A standardized bacterial taxonomy based on genome phylogeny substantially revises the tree of life.</title>
        <authorList>
            <person name="Parks D.H."/>
            <person name="Chuvochina M."/>
            <person name="Waite D.W."/>
            <person name="Rinke C."/>
            <person name="Skarshewski A."/>
            <person name="Chaumeil P.A."/>
            <person name="Hugenholtz P."/>
        </authorList>
    </citation>
    <scope>NUCLEOTIDE SEQUENCE [LARGE SCALE GENOMIC DNA]</scope>
    <source>
        <strain evidence="1">UBA11284</strain>
    </source>
</reference>
<evidence type="ECO:0000313" key="1">
    <source>
        <dbReference type="EMBL" id="HCA02673.1"/>
    </source>
</evidence>
<accession>A0A3D0KGK9</accession>
<proteinExistence type="predicted"/>
<sequence>MRQMTRLLYSWRYVDHARAEAGEPIPDHHQGFNLLTPSTPEKIKSTYTIAINTPMHWQVIVIGYVRDGDDEYRSWAWIKSERPIVAAGDGITPLLAQANDIALEGLEGSDDCYARATIMAPFDASHPISPDRYAARLQQRLGLTKGEVLALAEWGEPETMSVENDLLDLEIAREFQARSDVD</sequence>
<gene>
    <name evidence="1" type="ORF">DEO68_10930</name>
</gene>
<protein>
    <submittedName>
        <fullName evidence="1">Uncharacterized protein</fullName>
    </submittedName>
</protein>
<dbReference type="AlphaFoldDB" id="A0A3D0KGK9"/>
<organism evidence="1">
    <name type="scientific">Halomonas campaniensis</name>
    <dbReference type="NCBI Taxonomy" id="213554"/>
    <lineage>
        <taxon>Bacteria</taxon>
        <taxon>Pseudomonadati</taxon>
        <taxon>Pseudomonadota</taxon>
        <taxon>Gammaproteobacteria</taxon>
        <taxon>Oceanospirillales</taxon>
        <taxon>Halomonadaceae</taxon>
        <taxon>Halomonas</taxon>
    </lineage>
</organism>
<name>A0A3D0KGK9_9GAMM</name>
<comment type="caution">
    <text evidence="1">The sequence shown here is derived from an EMBL/GenBank/DDBJ whole genome shotgun (WGS) entry which is preliminary data.</text>
</comment>
<dbReference type="EMBL" id="DOTR01000055">
    <property type="protein sequence ID" value="HCA02673.1"/>
    <property type="molecule type" value="Genomic_DNA"/>
</dbReference>